<protein>
    <submittedName>
        <fullName evidence="3">Helicase</fullName>
    </submittedName>
</protein>
<dbReference type="EMBL" id="PJZF01000039">
    <property type="protein sequence ID" value="PLR30180.1"/>
    <property type="molecule type" value="Genomic_DNA"/>
</dbReference>
<dbReference type="Pfam" id="PF02384">
    <property type="entry name" value="N6_Mtase"/>
    <property type="match status" value="1"/>
</dbReference>
<dbReference type="PANTHER" id="PTHR41313:SF1">
    <property type="entry name" value="DNA METHYLASE ADENINE-SPECIFIC DOMAIN-CONTAINING PROTEIN"/>
    <property type="match status" value="1"/>
</dbReference>
<name>A0A2N5DU15_9GAMM</name>
<keyword evidence="4" id="KW-1185">Reference proteome</keyword>
<keyword evidence="3" id="KW-0378">Hydrolase</keyword>
<dbReference type="InterPro" id="IPR003356">
    <property type="entry name" value="DNA_methylase_A-5"/>
</dbReference>
<dbReference type="GO" id="GO:0008170">
    <property type="term" value="F:N-methyltransferase activity"/>
    <property type="evidence" value="ECO:0007669"/>
    <property type="project" value="InterPro"/>
</dbReference>
<dbReference type="PRINTS" id="PR00507">
    <property type="entry name" value="N12N6MTFRASE"/>
</dbReference>
<evidence type="ECO:0000313" key="3">
    <source>
        <dbReference type="EMBL" id="PLR30180.1"/>
    </source>
</evidence>
<keyword evidence="3" id="KW-0067">ATP-binding</keyword>
<evidence type="ECO:0000259" key="2">
    <source>
        <dbReference type="Pfam" id="PF02384"/>
    </source>
</evidence>
<comment type="caution">
    <text evidence="3">The sequence shown here is derived from an EMBL/GenBank/DDBJ whole genome shotgun (WGS) entry which is preliminary data.</text>
</comment>
<dbReference type="SUPFAM" id="SSF53335">
    <property type="entry name" value="S-adenosyl-L-methionine-dependent methyltransferases"/>
    <property type="match status" value="1"/>
</dbReference>
<keyword evidence="3" id="KW-0547">Nucleotide-binding</keyword>
<gene>
    <name evidence="3" type="ORF">CYR55_22385</name>
</gene>
<dbReference type="OrthoDB" id="9814088at2"/>
<proteinExistence type="inferred from homology"/>
<comment type="similarity">
    <text evidence="1">Belongs to the N(4)/N(6)-methyltransferase family.</text>
</comment>
<dbReference type="Proteomes" id="UP000234240">
    <property type="component" value="Unassembled WGS sequence"/>
</dbReference>
<dbReference type="InterPro" id="IPR029063">
    <property type="entry name" value="SAM-dependent_MTases_sf"/>
</dbReference>
<accession>A0A2N5DU15</accession>
<dbReference type="Gene3D" id="3.40.50.150">
    <property type="entry name" value="Vaccinia Virus protein VP39"/>
    <property type="match status" value="1"/>
</dbReference>
<dbReference type="GO" id="GO:0004386">
    <property type="term" value="F:helicase activity"/>
    <property type="evidence" value="ECO:0007669"/>
    <property type="project" value="UniProtKB-KW"/>
</dbReference>
<organism evidence="3 4">
    <name type="scientific">Chimaeribacter californicus</name>
    <dbReference type="NCBI Taxonomy" id="2060067"/>
    <lineage>
        <taxon>Bacteria</taxon>
        <taxon>Pseudomonadati</taxon>
        <taxon>Pseudomonadota</taxon>
        <taxon>Gammaproteobacteria</taxon>
        <taxon>Enterobacterales</taxon>
        <taxon>Yersiniaceae</taxon>
        <taxon>Chimaeribacter</taxon>
    </lineage>
</organism>
<feature type="non-terminal residue" evidence="3">
    <location>
        <position position="426"/>
    </location>
</feature>
<keyword evidence="3" id="KW-0347">Helicase</keyword>
<reference evidence="3 4" key="1">
    <citation type="submission" date="2017-12" db="EMBL/GenBank/DDBJ databases">
        <title>Characterization of six clinical isolates of Enterochimera gen. nov., a novel genus of the Yersiniaciae family and the three species Enterochimera arupensis sp. nov., Enterochimera coloradensis sp. nov, and Enterochimera californica sp. nov.</title>
        <authorList>
            <person name="Rossi A."/>
            <person name="Fisher M."/>
        </authorList>
    </citation>
    <scope>NUCLEOTIDE SEQUENCE [LARGE SCALE GENOMIC DNA]</scope>
    <source>
        <strain evidence="4">2015-Iso6</strain>
    </source>
</reference>
<dbReference type="PANTHER" id="PTHR41313">
    <property type="entry name" value="ADENINE-SPECIFIC METHYLTRANSFERASE"/>
    <property type="match status" value="1"/>
</dbReference>
<dbReference type="InterPro" id="IPR052933">
    <property type="entry name" value="DNA_Protect_Modify"/>
</dbReference>
<evidence type="ECO:0000313" key="4">
    <source>
        <dbReference type="Proteomes" id="UP000234240"/>
    </source>
</evidence>
<evidence type="ECO:0000256" key="1">
    <source>
        <dbReference type="ARBA" id="ARBA00006594"/>
    </source>
</evidence>
<dbReference type="GO" id="GO:0003677">
    <property type="term" value="F:DNA binding"/>
    <property type="evidence" value="ECO:0007669"/>
    <property type="project" value="InterPro"/>
</dbReference>
<feature type="domain" description="DNA methylase adenine-specific" evidence="2">
    <location>
        <begin position="151"/>
        <end position="294"/>
    </location>
</feature>
<sequence length="426" mass="46488">MPENLKNKISAAIQGCRSVAEIVQIIRSLATSRVPVIFGVKKVAGVSIERSRKEANQKALDLLASLPDGAALTDEQRQTLAGYTGEGGIGGSTHEYYTPQHVAEGMWEIMKLYGAEAGNTLEPSAGVGVFNETKPRGTIMTATEISPVSGRINQLLHPEDAVKVAPFETLAASAPDNSFDGCVGNVPFGDARGDTLNLDKAYSKEKDIGRYFILRLIDKIKPGGIACIIVPYGMTSGSRMKKLREQVSRKAEFLGAHRLPSGTFEENGTSTAVDVWVIQKHPEALSSLIMQADAKLLASANVLWPEFITGKWFEQDGKRFVYGEVSQGFQGRLIIKNDQITPGALKEKLIHKFESRIDWDMLNIDEPHVMKAVEGEKRQINGQWYEFTGGQWVLDVSGAPVQVDLSRYGVADLDELNQVTGNPASL</sequence>
<dbReference type="AlphaFoldDB" id="A0A2N5DU15"/>